<dbReference type="NCBIfam" id="TIGR00368">
    <property type="entry name" value="YifB family Mg chelatase-like AAA ATPase"/>
    <property type="match status" value="1"/>
</dbReference>
<dbReference type="NCBIfam" id="NF007365">
    <property type="entry name" value="PRK09862.1"/>
    <property type="match status" value="1"/>
</dbReference>
<comment type="caution">
    <text evidence="3">The sequence shown here is derived from an EMBL/GenBank/DDBJ whole genome shotgun (WGS) entry which is preliminary data.</text>
</comment>
<dbReference type="PANTHER" id="PTHR32039:SF7">
    <property type="entry name" value="COMPETENCE PROTEIN COMM"/>
    <property type="match status" value="1"/>
</dbReference>
<keyword evidence="4" id="KW-1185">Reference proteome</keyword>
<dbReference type="SUPFAM" id="SSF52540">
    <property type="entry name" value="P-loop containing nucleoside triphosphate hydrolases"/>
    <property type="match status" value="1"/>
</dbReference>
<sequence>MSLSKVLTRAALGIEAPLVTVEVHISNGLPALTLVGLPETTVKEARERVRSAIINSGFSFPAKRITINLAPADLPKEGGRYDLPIAIALLAASEQLPGDKLTRYEFLGELALNGALCGVQAAIPAAMAALRAGRQMIVAEQNQQDVGLIQQGETLTGVHLSEICAFLHNQTTLRVAQTVAEEATDSPQDLRDVIGQQQGRRALEIAAAGGHNLLLLGPPGTGKTMLATRLPGIMPPLDDGEALECAAIASLVSNGEQRAQWRKRPFRAPHHSASLYALVGGGSIPRPGEISLAHNGVLFLDELPEFDRRVLDALREPIESGEIALSRTRAKVTYPARFQLIGAMNPSPTGHYQGNHNRCSPQQVLRYLSRLSGPFLDRFDLSLEIPLLPGGTLSQQAVTGESTAQVRERVLAARARQQARAGKINAHLTNAEIARDCALLQADAEWLEGILNTLGLSVRAWQRILKVARTITDLAGETQIVRPHLQEAVSYRSIDRLMIYLHKTLE</sequence>
<dbReference type="Proteomes" id="UP000809137">
    <property type="component" value="Unassembled WGS sequence"/>
</dbReference>
<protein>
    <submittedName>
        <fullName evidence="3">YifB family Mg chelatase-like AAA ATPase</fullName>
    </submittedName>
</protein>
<evidence type="ECO:0000256" key="1">
    <source>
        <dbReference type="ARBA" id="ARBA00006354"/>
    </source>
</evidence>
<dbReference type="Gene3D" id="3.30.230.10">
    <property type="match status" value="1"/>
</dbReference>
<dbReference type="Pfam" id="PF13335">
    <property type="entry name" value="Mg_chelatase_C"/>
    <property type="match status" value="1"/>
</dbReference>
<dbReference type="PANTHER" id="PTHR32039">
    <property type="entry name" value="MAGNESIUM-CHELATASE SUBUNIT CHLI"/>
    <property type="match status" value="1"/>
</dbReference>
<dbReference type="InterPro" id="IPR020568">
    <property type="entry name" value="Ribosomal_Su5_D2-typ_SF"/>
</dbReference>
<gene>
    <name evidence="3" type="ORF">JJB79_17725</name>
</gene>
<evidence type="ECO:0000313" key="3">
    <source>
        <dbReference type="EMBL" id="MBM0749230.1"/>
    </source>
</evidence>
<reference evidence="3 4" key="1">
    <citation type="submission" date="2021-01" db="EMBL/GenBank/DDBJ databases">
        <title>Complete genome sequence of Pantoea eucrina OB49, a heavy metal tolerant bacterium with PGPR potential isolated from wheat in Algeria.</title>
        <authorList>
            <person name="Lekired A."/>
            <person name="Ouzari I.H."/>
        </authorList>
    </citation>
    <scope>NUCLEOTIDE SEQUENCE [LARGE SCALE GENOMIC DNA]</scope>
    <source>
        <strain evidence="3 4">OB49</strain>
    </source>
</reference>
<dbReference type="InterPro" id="IPR014721">
    <property type="entry name" value="Ribsml_uS5_D2-typ_fold_subgr"/>
</dbReference>
<organism evidence="3 4">
    <name type="scientific">Pantoea eucrina</name>
    <dbReference type="NCBI Taxonomy" id="472693"/>
    <lineage>
        <taxon>Bacteria</taxon>
        <taxon>Pseudomonadati</taxon>
        <taxon>Pseudomonadota</taxon>
        <taxon>Gammaproteobacteria</taxon>
        <taxon>Enterobacterales</taxon>
        <taxon>Erwiniaceae</taxon>
        <taxon>Pantoea</taxon>
    </lineage>
</organism>
<dbReference type="Pfam" id="PF13541">
    <property type="entry name" value="ChlI"/>
    <property type="match status" value="1"/>
</dbReference>
<dbReference type="Pfam" id="PF01078">
    <property type="entry name" value="Mg_chelatase"/>
    <property type="match status" value="1"/>
</dbReference>
<accession>A0ABS1Z9W7</accession>
<dbReference type="InterPro" id="IPR004482">
    <property type="entry name" value="Mg_chelat-rel"/>
</dbReference>
<feature type="domain" description="AAA+ ATPase" evidence="2">
    <location>
        <begin position="209"/>
        <end position="389"/>
    </location>
</feature>
<dbReference type="Gene3D" id="3.40.50.300">
    <property type="entry name" value="P-loop containing nucleotide triphosphate hydrolases"/>
    <property type="match status" value="1"/>
</dbReference>
<comment type="similarity">
    <text evidence="1">Belongs to the Mg-chelatase subunits D/I family. ComM subfamily.</text>
</comment>
<dbReference type="InterPro" id="IPR027417">
    <property type="entry name" value="P-loop_NTPase"/>
</dbReference>
<evidence type="ECO:0000259" key="2">
    <source>
        <dbReference type="SMART" id="SM00382"/>
    </source>
</evidence>
<dbReference type="InterPro" id="IPR003593">
    <property type="entry name" value="AAA+_ATPase"/>
</dbReference>
<name>A0ABS1Z9W7_9GAMM</name>
<dbReference type="InterPro" id="IPR045006">
    <property type="entry name" value="CHLI-like"/>
</dbReference>
<proteinExistence type="inferred from homology"/>
<dbReference type="RefSeq" id="WP_071669253.1">
    <property type="nucleotide sequence ID" value="NZ_CP189648.1"/>
</dbReference>
<dbReference type="InterPro" id="IPR025158">
    <property type="entry name" value="Mg_chelat-rel_C"/>
</dbReference>
<dbReference type="SMART" id="SM00382">
    <property type="entry name" value="AAA"/>
    <property type="match status" value="1"/>
</dbReference>
<dbReference type="EMBL" id="JAFCXS010000018">
    <property type="protein sequence ID" value="MBM0749230.1"/>
    <property type="molecule type" value="Genomic_DNA"/>
</dbReference>
<dbReference type="InterPro" id="IPR000523">
    <property type="entry name" value="Mg_chelatse_chII-like_cat_dom"/>
</dbReference>
<evidence type="ECO:0000313" key="4">
    <source>
        <dbReference type="Proteomes" id="UP000809137"/>
    </source>
</evidence>
<dbReference type="SUPFAM" id="SSF54211">
    <property type="entry name" value="Ribosomal protein S5 domain 2-like"/>
    <property type="match status" value="1"/>
</dbReference>